<dbReference type="InterPro" id="IPR026717">
    <property type="entry name" value="SPATA3"/>
</dbReference>
<gene>
    <name evidence="2" type="ORF">HJG63_018329</name>
</gene>
<dbReference type="PANTHER" id="PTHR22234:SF2">
    <property type="entry name" value="SPERMATOGENESIS ASSOCIATED 3"/>
    <property type="match status" value="1"/>
</dbReference>
<evidence type="ECO:0000313" key="2">
    <source>
        <dbReference type="EMBL" id="KAF6497928.1"/>
    </source>
</evidence>
<dbReference type="Pfam" id="PF15662">
    <property type="entry name" value="SPATA3"/>
    <property type="match status" value="1"/>
</dbReference>
<organism evidence="2 3">
    <name type="scientific">Rousettus aegyptiacus</name>
    <name type="common">Egyptian fruit bat</name>
    <name type="synonym">Pteropus aegyptiacus</name>
    <dbReference type="NCBI Taxonomy" id="9407"/>
    <lineage>
        <taxon>Eukaryota</taxon>
        <taxon>Metazoa</taxon>
        <taxon>Chordata</taxon>
        <taxon>Craniata</taxon>
        <taxon>Vertebrata</taxon>
        <taxon>Euteleostomi</taxon>
        <taxon>Mammalia</taxon>
        <taxon>Eutheria</taxon>
        <taxon>Laurasiatheria</taxon>
        <taxon>Chiroptera</taxon>
        <taxon>Yinpterochiroptera</taxon>
        <taxon>Pteropodoidea</taxon>
        <taxon>Pteropodidae</taxon>
        <taxon>Rousettinae</taxon>
        <taxon>Rousettus</taxon>
    </lineage>
</organism>
<dbReference type="Proteomes" id="UP000593571">
    <property type="component" value="Unassembled WGS sequence"/>
</dbReference>
<sequence length="365" mass="39646">MEPGDQPSGAPRDGEAEPQQQAPARAIEGHGQVLILSEFWKRDECALTLQDILEQTPINRPTGPSSIRATSGHSSSSDSSRRRPKRSSDSPSDSADCPAAKSKRSTRQWPRGKHKAEKPREREQEAAAAQPDSAGAEDAAPPARDPPQPPAPREPGARLLLVLCRASALRSQLPRLQLLLQQVRARHRCPPAALVGIVVQPLRDEEAEARRRMEALLRGVFAARRPAVEVHTAVFSPCRPEGILDFQRAAGQAPKVATRACVPVVDQGTQTDGPLTRASPHPYCSCTTCPGSSACWRRLGLCHSRIFDVLLPRAWPTMPGRGFPNLLTFYRRPARKHTVNRNARAPSSRDCGSGSGSPGSCLLHH</sequence>
<feature type="region of interest" description="Disordered" evidence="1">
    <location>
        <begin position="1"/>
        <end position="29"/>
    </location>
</feature>
<evidence type="ECO:0000313" key="3">
    <source>
        <dbReference type="Proteomes" id="UP000593571"/>
    </source>
</evidence>
<feature type="compositionally biased region" description="Low complexity" evidence="1">
    <location>
        <begin position="89"/>
        <end position="100"/>
    </location>
</feature>
<feature type="compositionally biased region" description="Polar residues" evidence="1">
    <location>
        <begin position="56"/>
        <end position="73"/>
    </location>
</feature>
<dbReference type="PANTHER" id="PTHR22234">
    <property type="entry name" value="TESTIS SPERMATOCYTE APOPTOSIS-RELATED GENE 1 PROTEIN"/>
    <property type="match status" value="1"/>
</dbReference>
<feature type="region of interest" description="Disordered" evidence="1">
    <location>
        <begin position="338"/>
        <end position="365"/>
    </location>
</feature>
<feature type="compositionally biased region" description="Basic residues" evidence="1">
    <location>
        <begin position="101"/>
        <end position="117"/>
    </location>
</feature>
<feature type="compositionally biased region" description="Low complexity" evidence="1">
    <location>
        <begin position="346"/>
        <end position="365"/>
    </location>
</feature>
<comment type="caution">
    <text evidence="2">The sequence shown here is derived from an EMBL/GenBank/DDBJ whole genome shotgun (WGS) entry which is preliminary data.</text>
</comment>
<protein>
    <submittedName>
        <fullName evidence="2">Spermatogenesis associated 3</fullName>
    </submittedName>
</protein>
<keyword evidence="3" id="KW-1185">Reference proteome</keyword>
<name>A0A7J8JME6_ROUAE</name>
<evidence type="ECO:0000256" key="1">
    <source>
        <dbReference type="SAM" id="MobiDB-lite"/>
    </source>
</evidence>
<feature type="region of interest" description="Disordered" evidence="1">
    <location>
        <begin position="52"/>
        <end position="155"/>
    </location>
</feature>
<dbReference type="AlphaFoldDB" id="A0A7J8JME6"/>
<accession>A0A7J8JME6</accession>
<reference evidence="2 3" key="1">
    <citation type="journal article" date="2020" name="Nature">
        <title>Six reference-quality genomes reveal evolution of bat adaptations.</title>
        <authorList>
            <person name="Jebb D."/>
            <person name="Huang Z."/>
            <person name="Pippel M."/>
            <person name="Hughes G.M."/>
            <person name="Lavrichenko K."/>
            <person name="Devanna P."/>
            <person name="Winkler S."/>
            <person name="Jermiin L.S."/>
            <person name="Skirmuntt E.C."/>
            <person name="Katzourakis A."/>
            <person name="Burkitt-Gray L."/>
            <person name="Ray D.A."/>
            <person name="Sullivan K.A.M."/>
            <person name="Roscito J.G."/>
            <person name="Kirilenko B.M."/>
            <person name="Davalos L.M."/>
            <person name="Corthals A.P."/>
            <person name="Power M.L."/>
            <person name="Jones G."/>
            <person name="Ransome R.D."/>
            <person name="Dechmann D.K.N."/>
            <person name="Locatelli A.G."/>
            <person name="Puechmaille S.J."/>
            <person name="Fedrigo O."/>
            <person name="Jarvis E.D."/>
            <person name="Hiller M."/>
            <person name="Vernes S.C."/>
            <person name="Myers E.W."/>
            <person name="Teeling E.C."/>
        </authorList>
    </citation>
    <scope>NUCLEOTIDE SEQUENCE [LARGE SCALE GENOMIC DNA]</scope>
    <source>
        <strain evidence="2">MRouAeg1</strain>
        <tissue evidence="2">Muscle</tissue>
    </source>
</reference>
<proteinExistence type="predicted"/>
<feature type="compositionally biased region" description="Low complexity" evidence="1">
    <location>
        <begin position="126"/>
        <end position="142"/>
    </location>
</feature>
<dbReference type="EMBL" id="JACASE010000002">
    <property type="protein sequence ID" value="KAF6497928.1"/>
    <property type="molecule type" value="Genomic_DNA"/>
</dbReference>
<feature type="compositionally biased region" description="Pro residues" evidence="1">
    <location>
        <begin position="143"/>
        <end position="153"/>
    </location>
</feature>